<protein>
    <submittedName>
        <fullName evidence="2">Uncharacterized protein</fullName>
    </submittedName>
</protein>
<dbReference type="Proteomes" id="UP000515908">
    <property type="component" value="Chromosome 02"/>
</dbReference>
<reference evidence="2 3" key="1">
    <citation type="submission" date="2020-08" db="EMBL/GenBank/DDBJ databases">
        <authorList>
            <person name="Newling K."/>
            <person name="Davey J."/>
            <person name="Forrester S."/>
        </authorList>
    </citation>
    <scope>NUCLEOTIDE SEQUENCE [LARGE SCALE GENOMIC DNA]</scope>
    <source>
        <strain evidence="3">Crithidia deanei Carvalho (ATCC PRA-265)</strain>
    </source>
</reference>
<proteinExistence type="predicted"/>
<dbReference type="EMBL" id="LR877146">
    <property type="protein sequence ID" value="CAD2213611.1"/>
    <property type="molecule type" value="Genomic_DNA"/>
</dbReference>
<gene>
    <name evidence="2" type="ORF">ADEAN_000105400</name>
</gene>
<dbReference type="PANTHER" id="PTHR35615">
    <property type="entry name" value="PRESENT IN THE OUTER MITOCHONDRIAL MEMBRANE PROTEOME 22-RELATED"/>
    <property type="match status" value="1"/>
</dbReference>
<name>A0A7G2C398_9TRYP</name>
<accession>A0A7G2C398</accession>
<feature type="region of interest" description="Disordered" evidence="1">
    <location>
        <begin position="1"/>
        <end position="29"/>
    </location>
</feature>
<sequence>MTTNTKETKKTEMNDGSKSPQKKTDATNTVTEVRNISKKFDNNIHTIVVNNSKSRKVSVQGQKVDVSGTKYTVTETHSNPNPFVLSQSDYLTHLTEQAHCSHVCCLISLCGNNNKTNVSFTESVAIEMTTNIMKRLEAAKRKDKENFFVTLTGAAFPTSNRTQDKVMVKDVLGDAKPIPAKFAANPVTTTSVANVKEESVKSSEDPQKLIKKCVKGFDKKDDEMLVIQMHVTQVRKPKDVYLSSFMFVFVNHLQKTFILGDLLENIKKKRREGVLFTSAIGGSCATALLIPISDDDVKNEADVQYLNVTVKEGEKLNQMKNKPLRSGSVAKFIQNSESPIKKGVLKDEKVVKRISLMTGAAAKVIEAPEKASTLRIPLNE</sequence>
<dbReference type="OrthoDB" id="264159at2759"/>
<keyword evidence="3" id="KW-1185">Reference proteome</keyword>
<feature type="compositionally biased region" description="Basic and acidic residues" evidence="1">
    <location>
        <begin position="1"/>
        <end position="15"/>
    </location>
</feature>
<dbReference type="VEuPathDB" id="TriTrypDB:ADEAN_000105400"/>
<dbReference type="PANTHER" id="PTHR35615:SF7">
    <property type="entry name" value="PRESENT IN THE OUTER MITOCHONDRIAL MEMBRANE PROTEOME 22"/>
    <property type="match status" value="1"/>
</dbReference>
<evidence type="ECO:0000313" key="2">
    <source>
        <dbReference type="EMBL" id="CAD2213611.1"/>
    </source>
</evidence>
<dbReference type="AlphaFoldDB" id="A0A7G2C398"/>
<evidence type="ECO:0000256" key="1">
    <source>
        <dbReference type="SAM" id="MobiDB-lite"/>
    </source>
</evidence>
<organism evidence="2 3">
    <name type="scientific">Angomonas deanei</name>
    <dbReference type="NCBI Taxonomy" id="59799"/>
    <lineage>
        <taxon>Eukaryota</taxon>
        <taxon>Discoba</taxon>
        <taxon>Euglenozoa</taxon>
        <taxon>Kinetoplastea</taxon>
        <taxon>Metakinetoplastina</taxon>
        <taxon>Trypanosomatida</taxon>
        <taxon>Trypanosomatidae</taxon>
        <taxon>Strigomonadinae</taxon>
        <taxon>Angomonas</taxon>
    </lineage>
</organism>
<evidence type="ECO:0000313" key="3">
    <source>
        <dbReference type="Proteomes" id="UP000515908"/>
    </source>
</evidence>